<keyword evidence="4" id="KW-1185">Reference proteome</keyword>
<evidence type="ECO:0000313" key="3">
    <source>
        <dbReference type="EMBL" id="KDA46198.1"/>
    </source>
</evidence>
<feature type="compositionally biased region" description="Acidic residues" evidence="1">
    <location>
        <begin position="70"/>
        <end position="96"/>
    </location>
</feature>
<dbReference type="EMBL" id="JMHU01000006">
    <property type="protein sequence ID" value="KDA46198.1"/>
    <property type="molecule type" value="Genomic_DNA"/>
</dbReference>
<feature type="transmembrane region" description="Helical" evidence="2">
    <location>
        <begin position="22"/>
        <end position="43"/>
    </location>
</feature>
<keyword evidence="2" id="KW-0472">Membrane</keyword>
<sequence length="180" mass="19104">MLPSQQTFIQPIPPKKNNVGKYILGVFIGLLLSVLAVGAITLVHNSLAQRPAKTSTKLKTETVKDPPKDENDDSSTQEDASSDDEADSSDEQEVDQDAPTPVVANGQTTTWVSDNGPVLTINGTTTVTISNGSKAPEDGTYDISGIENNGESFHLMSGPPQGRIDRGEISIVDNVLTVNN</sequence>
<keyword evidence="2" id="KW-0812">Transmembrane</keyword>
<proteinExistence type="predicted"/>
<organism evidence="3 4">
    <name type="scientific">Ligilactobacillus animalis</name>
    <dbReference type="NCBI Taxonomy" id="1605"/>
    <lineage>
        <taxon>Bacteria</taxon>
        <taxon>Bacillati</taxon>
        <taxon>Bacillota</taxon>
        <taxon>Bacilli</taxon>
        <taxon>Lactobacillales</taxon>
        <taxon>Lactobacillaceae</taxon>
        <taxon>Ligilactobacillus</taxon>
    </lineage>
</organism>
<dbReference type="Proteomes" id="UP000027129">
    <property type="component" value="Unassembled WGS sequence"/>
</dbReference>
<comment type="caution">
    <text evidence="3">The sequence shown here is derived from an EMBL/GenBank/DDBJ whole genome shotgun (WGS) entry which is preliminary data.</text>
</comment>
<name>A0ABR4RQG0_9LACO</name>
<evidence type="ECO:0000256" key="2">
    <source>
        <dbReference type="SAM" id="Phobius"/>
    </source>
</evidence>
<keyword evidence="2" id="KW-1133">Transmembrane helix</keyword>
<protein>
    <submittedName>
        <fullName evidence="3">Uncharacterized protein</fullName>
    </submittedName>
</protein>
<evidence type="ECO:0000313" key="4">
    <source>
        <dbReference type="Proteomes" id="UP000027129"/>
    </source>
</evidence>
<feature type="compositionally biased region" description="Basic and acidic residues" evidence="1">
    <location>
        <begin position="58"/>
        <end position="69"/>
    </location>
</feature>
<reference evidence="3 4" key="1">
    <citation type="submission" date="2014-04" db="EMBL/GenBank/DDBJ databases">
        <title>Draft Genome Sequence of Lactobacillus animalis 381-IL-28.</title>
        <authorList>
            <person name="Sturino J.M."/>
            <person name="Rajendran M."/>
            <person name="Altermann E."/>
        </authorList>
    </citation>
    <scope>NUCLEOTIDE SEQUENCE [LARGE SCALE GENOMIC DNA]</scope>
    <source>
        <strain evidence="3 4">381-IL-28</strain>
    </source>
</reference>
<accession>A0ABR4RQG0</accession>
<evidence type="ECO:0000256" key="1">
    <source>
        <dbReference type="SAM" id="MobiDB-lite"/>
    </source>
</evidence>
<dbReference type="RefSeq" id="WP_035447670.1">
    <property type="nucleotide sequence ID" value="NZ_CP195054.1"/>
</dbReference>
<feature type="region of interest" description="Disordered" evidence="1">
    <location>
        <begin position="49"/>
        <end position="117"/>
    </location>
</feature>
<gene>
    <name evidence="3" type="ORF">Lani381_0609</name>
</gene>